<evidence type="ECO:0000313" key="2">
    <source>
        <dbReference type="Proteomes" id="UP000828941"/>
    </source>
</evidence>
<dbReference type="EMBL" id="CM039427">
    <property type="protein sequence ID" value="KAI4355162.1"/>
    <property type="molecule type" value="Genomic_DNA"/>
</dbReference>
<name>A0ACB9Q2Z5_BAUVA</name>
<reference evidence="1 2" key="1">
    <citation type="journal article" date="2022" name="DNA Res.">
        <title>Chromosomal-level genome assembly of the orchid tree Bauhinia variegata (Leguminosae; Cercidoideae) supports the allotetraploid origin hypothesis of Bauhinia.</title>
        <authorList>
            <person name="Zhong Y."/>
            <person name="Chen Y."/>
            <person name="Zheng D."/>
            <person name="Pang J."/>
            <person name="Liu Y."/>
            <person name="Luo S."/>
            <person name="Meng S."/>
            <person name="Qian L."/>
            <person name="Wei D."/>
            <person name="Dai S."/>
            <person name="Zhou R."/>
        </authorList>
    </citation>
    <scope>NUCLEOTIDE SEQUENCE [LARGE SCALE GENOMIC DNA]</scope>
    <source>
        <strain evidence="1">BV-YZ2020</strain>
    </source>
</reference>
<dbReference type="Proteomes" id="UP000828941">
    <property type="component" value="Chromosome 2"/>
</dbReference>
<accession>A0ACB9Q2Z5</accession>
<sequence>MNSVNSSESPSPPKIRTLQQPSENSTVGMDFISELPDHILHMLLWDLPRKDAARTCVLSKAWRAINYSSPFLNFDERHFLPKRNHSVTTTNDSIFSGDFNYAVVAGGVSILHPRRQKNLKEEEQTAIKECHDLFMNYIETRMLQHDKSIEQFDLTILNFNHERDSSRLDLWLKHAFERRVSKLILTVFTSLFEEQKEEEVVYSLPCSFFVSETLTELKLANCKLTEYAAGGIGNIKLPRLRHIYLSNLDLEDDFFKCLIFGCPLLEAIVVSFCSKLTIFQVTSLLRLERVVIRSCSHLENLILESPKLQYFQFYGCYSNVVRKSCKLVSFLTSNVIKQMVLGMVGIPGTWIQTQVVKCEELRIIEAGGLENTKLSSQKLRYLTIQHFRNEEVIEIDCPNLYSLNYFDNWSPSHYVNPSELRRIIFELSLEDYEQQAPLSDKLKQYFGDCNVIEKLIKQLIIYSKDHEDVIILDGLIYESTSFVHVLSEVKAIMPKAKLIISSLDVEDLVDHFCANSRNNNTPRQALNIISTQESNSNFSQVLAC</sequence>
<evidence type="ECO:0000313" key="1">
    <source>
        <dbReference type="EMBL" id="KAI4355162.1"/>
    </source>
</evidence>
<organism evidence="1 2">
    <name type="scientific">Bauhinia variegata</name>
    <name type="common">Purple orchid tree</name>
    <name type="synonym">Phanera variegata</name>
    <dbReference type="NCBI Taxonomy" id="167791"/>
    <lineage>
        <taxon>Eukaryota</taxon>
        <taxon>Viridiplantae</taxon>
        <taxon>Streptophyta</taxon>
        <taxon>Embryophyta</taxon>
        <taxon>Tracheophyta</taxon>
        <taxon>Spermatophyta</taxon>
        <taxon>Magnoliopsida</taxon>
        <taxon>eudicotyledons</taxon>
        <taxon>Gunneridae</taxon>
        <taxon>Pentapetalae</taxon>
        <taxon>rosids</taxon>
        <taxon>fabids</taxon>
        <taxon>Fabales</taxon>
        <taxon>Fabaceae</taxon>
        <taxon>Cercidoideae</taxon>
        <taxon>Cercideae</taxon>
        <taxon>Bauhiniinae</taxon>
        <taxon>Bauhinia</taxon>
    </lineage>
</organism>
<proteinExistence type="predicted"/>
<protein>
    <submittedName>
        <fullName evidence="1">Uncharacterized protein</fullName>
    </submittedName>
</protein>
<keyword evidence="2" id="KW-1185">Reference proteome</keyword>
<gene>
    <name evidence="1" type="ORF">L6164_003960</name>
</gene>
<comment type="caution">
    <text evidence="1">The sequence shown here is derived from an EMBL/GenBank/DDBJ whole genome shotgun (WGS) entry which is preliminary data.</text>
</comment>